<sequence>MLHAHWIIVEALRPLCAPNPYAMPRIFSLLQLLRCTPVLLFMLLFVTFLSYSLRGVAQQSTVVTNTTIIQLHKAGISKDIISTKIVNSACSFDLSTEGLIALKKEGVPDDIITIMIAKGSTATQNAATNPELALEPGLYYFNPTTHEYIEMDAAILTNSKAGGLGEAMERSVSGLFNAKLKATLSGKEANMKIAMTSPLFVFVFDKDKTGFNDNNQAKSNVESPNEFFLVKLTQGKRDREMVVAKENSVGGNIGIDDKLKVPFHYKKVQKGLYEVSTDNPLVLGEYCFMFAASTASTQGITHKVYDFSIQ</sequence>
<keyword evidence="3" id="KW-1185">Reference proteome</keyword>
<dbReference type="AlphaFoldDB" id="A0A562TTD4"/>
<name>A0A562TTD4_9SPHI</name>
<accession>A0A562TTD4</accession>
<organism evidence="2 3">
    <name type="scientific">Mucilaginibacter frigoritolerans</name>
    <dbReference type="NCBI Taxonomy" id="652788"/>
    <lineage>
        <taxon>Bacteria</taxon>
        <taxon>Pseudomonadati</taxon>
        <taxon>Bacteroidota</taxon>
        <taxon>Sphingobacteriia</taxon>
        <taxon>Sphingobacteriales</taxon>
        <taxon>Sphingobacteriaceae</taxon>
        <taxon>Mucilaginibacter</taxon>
    </lineage>
</organism>
<proteinExistence type="predicted"/>
<feature type="transmembrane region" description="Helical" evidence="1">
    <location>
        <begin position="32"/>
        <end position="53"/>
    </location>
</feature>
<evidence type="ECO:0000313" key="2">
    <source>
        <dbReference type="EMBL" id="TWI96835.1"/>
    </source>
</evidence>
<evidence type="ECO:0000313" key="3">
    <source>
        <dbReference type="Proteomes" id="UP000317010"/>
    </source>
</evidence>
<dbReference type="Proteomes" id="UP000317010">
    <property type="component" value="Unassembled WGS sequence"/>
</dbReference>
<keyword evidence="1" id="KW-1133">Transmembrane helix</keyword>
<dbReference type="OrthoDB" id="1173423at2"/>
<dbReference type="EMBL" id="VLLI01000012">
    <property type="protein sequence ID" value="TWI96835.1"/>
    <property type="molecule type" value="Genomic_DNA"/>
</dbReference>
<protein>
    <submittedName>
        <fullName evidence="2">Uncharacterized protein</fullName>
    </submittedName>
</protein>
<evidence type="ECO:0000256" key="1">
    <source>
        <dbReference type="SAM" id="Phobius"/>
    </source>
</evidence>
<comment type="caution">
    <text evidence="2">The sequence shown here is derived from an EMBL/GenBank/DDBJ whole genome shotgun (WGS) entry which is preliminary data.</text>
</comment>
<keyword evidence="1" id="KW-0472">Membrane</keyword>
<keyword evidence="1" id="KW-0812">Transmembrane</keyword>
<gene>
    <name evidence="2" type="ORF">JN11_03948</name>
</gene>
<reference evidence="2 3" key="1">
    <citation type="submission" date="2019-07" db="EMBL/GenBank/DDBJ databases">
        <title>Genomic Encyclopedia of Archaeal and Bacterial Type Strains, Phase II (KMG-II): from individual species to whole genera.</title>
        <authorList>
            <person name="Goeker M."/>
        </authorList>
    </citation>
    <scope>NUCLEOTIDE SEQUENCE [LARGE SCALE GENOMIC DNA]</scope>
    <source>
        <strain evidence="2 3">ATCC BAA-1854</strain>
    </source>
</reference>